<dbReference type="EMBL" id="JAIWOZ010000004">
    <property type="protein sequence ID" value="KAH6605612.1"/>
    <property type="molecule type" value="Genomic_DNA"/>
</dbReference>
<sequence length="524" mass="51933">MFIYTQGSLVTIETRGQDLGHASNFGGRRAISHLHHALGEAPRAILAGDGVLHGGRDGSLDAQPAEAVLADGLCVAEAAEALLAGEAAVARAGDAAKGELDGVVGGEVVDGDHAGLEAADDGPQGGIALGAVDGGAEAEVGGVGDGEHVLRRGGLGAEHGEDRGETLLLGDAHGGRHVDEEGGLEVVAPGVVGVKVASAAGEQTGALGHGFRDELLEAGEGGVGDHGPHVGVGAEADGPDARLQELDEAVVDGAGRDDSLDADAVLAGGLKGAPEDDVDDARQVAVPPAAGGLEHDEGVLAAQLGDNGGQAPGGAGGNVVGDGLGADEGDVADAGVRRQVAGGLRPANHRLDNLRVVAVGSEGAAGDAEEVGARPGRLLGHLDQDGVAGEEGADDGAHQVVEGVVPADQRGDHAERLVIFVGLRDGRRASSPCASVHWIFSTVTRISPSWASTMVLPLSRQATVQICSALSMTCFISDRSTAFRCANVVPAHAFCAAAAAATARSMPSAAVGSTSPRNRPVAGA</sequence>
<accession>A0A9P8QN88</accession>
<proteinExistence type="predicted"/>
<protein>
    <submittedName>
        <fullName evidence="1">Uncharacterized protein</fullName>
    </submittedName>
</protein>
<organism evidence="1 2">
    <name type="scientific">Trichoderma cornu-damae</name>
    <dbReference type="NCBI Taxonomy" id="654480"/>
    <lineage>
        <taxon>Eukaryota</taxon>
        <taxon>Fungi</taxon>
        <taxon>Dikarya</taxon>
        <taxon>Ascomycota</taxon>
        <taxon>Pezizomycotina</taxon>
        <taxon>Sordariomycetes</taxon>
        <taxon>Hypocreomycetidae</taxon>
        <taxon>Hypocreales</taxon>
        <taxon>Hypocreaceae</taxon>
        <taxon>Trichoderma</taxon>
    </lineage>
</organism>
<gene>
    <name evidence="1" type="ORF">Trco_004765</name>
</gene>
<dbReference type="AlphaFoldDB" id="A0A9P8QN88"/>
<evidence type="ECO:0000313" key="1">
    <source>
        <dbReference type="EMBL" id="KAH6605612.1"/>
    </source>
</evidence>
<evidence type="ECO:0000313" key="2">
    <source>
        <dbReference type="Proteomes" id="UP000827724"/>
    </source>
</evidence>
<name>A0A9P8QN88_9HYPO</name>
<keyword evidence="2" id="KW-1185">Reference proteome</keyword>
<dbReference type="Proteomes" id="UP000827724">
    <property type="component" value="Unassembled WGS sequence"/>
</dbReference>
<reference evidence="1" key="1">
    <citation type="submission" date="2021-08" db="EMBL/GenBank/DDBJ databases">
        <title>Chromosome-Level Trichoderma cornu-damae using Hi-C Data.</title>
        <authorList>
            <person name="Kim C.S."/>
        </authorList>
    </citation>
    <scope>NUCLEOTIDE SEQUENCE</scope>
    <source>
        <strain evidence="1">KA19-0412C</strain>
    </source>
</reference>
<comment type="caution">
    <text evidence="1">The sequence shown here is derived from an EMBL/GenBank/DDBJ whole genome shotgun (WGS) entry which is preliminary data.</text>
</comment>